<organism evidence="2 3">
    <name type="scientific">Ambispora leptoticha</name>
    <dbReference type="NCBI Taxonomy" id="144679"/>
    <lineage>
        <taxon>Eukaryota</taxon>
        <taxon>Fungi</taxon>
        <taxon>Fungi incertae sedis</taxon>
        <taxon>Mucoromycota</taxon>
        <taxon>Glomeromycotina</taxon>
        <taxon>Glomeromycetes</taxon>
        <taxon>Archaeosporales</taxon>
        <taxon>Ambisporaceae</taxon>
        <taxon>Ambispora</taxon>
    </lineage>
</organism>
<dbReference type="Pfam" id="PF13649">
    <property type="entry name" value="Methyltransf_25"/>
    <property type="match status" value="1"/>
</dbReference>
<accession>A0A9N9BDY8</accession>
<feature type="domain" description="Methyltransferase" evidence="1">
    <location>
        <begin position="77"/>
        <end position="169"/>
    </location>
</feature>
<name>A0A9N9BDY8_9GLOM</name>
<evidence type="ECO:0000313" key="2">
    <source>
        <dbReference type="EMBL" id="CAG8562892.1"/>
    </source>
</evidence>
<dbReference type="InterPro" id="IPR029063">
    <property type="entry name" value="SAM-dependent_MTases_sf"/>
</dbReference>
<protein>
    <submittedName>
        <fullName evidence="2">12843_t:CDS:1</fullName>
    </submittedName>
</protein>
<gene>
    <name evidence="2" type="ORF">ALEPTO_LOCUS6435</name>
</gene>
<comment type="caution">
    <text evidence="2">The sequence shown here is derived from an EMBL/GenBank/DDBJ whole genome shotgun (WGS) entry which is preliminary data.</text>
</comment>
<dbReference type="PANTHER" id="PTHR43591:SF110">
    <property type="entry name" value="RHODANESE DOMAIN-CONTAINING PROTEIN"/>
    <property type="match status" value="1"/>
</dbReference>
<keyword evidence="3" id="KW-1185">Reference proteome</keyword>
<dbReference type="EMBL" id="CAJVPS010002224">
    <property type="protein sequence ID" value="CAG8562892.1"/>
    <property type="molecule type" value="Genomic_DNA"/>
</dbReference>
<dbReference type="CDD" id="cd02440">
    <property type="entry name" value="AdoMet_MTases"/>
    <property type="match status" value="1"/>
</dbReference>
<dbReference type="InterPro" id="IPR041698">
    <property type="entry name" value="Methyltransf_25"/>
</dbReference>
<sequence length="299" mass="34355">MGNCCCSRRFYDEEYGHLRFRFIGNRRFHNISNSAYAVPNDEEEAERLIRYHNAGKSIWGGLFKSPVEKKLKEGANVIDIGCGSGTWLIDMARKYPNSNFTGIDFSPIFPTDGIPSNAQFINYNLLDGLPFEDSSFDFIHQKFLVVAFTQVQWEEKVIPELIRLGRPGGWIEFVESDPYLSSDGESTQRICNAFRDFLTSKGLNIQLSDDLPLLLENTNKFSEVRKERKRIILGRRGGKAGEETLKFLTKGMESGRIWLSASMNITPEHYDLLNEAIPTEVEKYNSFINQYRFCCHIKE</sequence>
<reference evidence="2" key="1">
    <citation type="submission" date="2021-06" db="EMBL/GenBank/DDBJ databases">
        <authorList>
            <person name="Kallberg Y."/>
            <person name="Tangrot J."/>
            <person name="Rosling A."/>
        </authorList>
    </citation>
    <scope>NUCLEOTIDE SEQUENCE</scope>
    <source>
        <strain evidence="2">FL130A</strain>
    </source>
</reference>
<proteinExistence type="predicted"/>
<dbReference type="SUPFAM" id="SSF53335">
    <property type="entry name" value="S-adenosyl-L-methionine-dependent methyltransferases"/>
    <property type="match status" value="1"/>
</dbReference>
<evidence type="ECO:0000313" key="3">
    <source>
        <dbReference type="Proteomes" id="UP000789508"/>
    </source>
</evidence>
<dbReference type="AlphaFoldDB" id="A0A9N9BDY8"/>
<dbReference type="Proteomes" id="UP000789508">
    <property type="component" value="Unassembled WGS sequence"/>
</dbReference>
<dbReference type="OrthoDB" id="2013972at2759"/>
<dbReference type="PANTHER" id="PTHR43591">
    <property type="entry name" value="METHYLTRANSFERASE"/>
    <property type="match status" value="1"/>
</dbReference>
<dbReference type="Gene3D" id="3.40.50.150">
    <property type="entry name" value="Vaccinia Virus protein VP39"/>
    <property type="match status" value="1"/>
</dbReference>
<evidence type="ECO:0000259" key="1">
    <source>
        <dbReference type="Pfam" id="PF13649"/>
    </source>
</evidence>